<dbReference type="PROSITE" id="PS50878">
    <property type="entry name" value="RT_POL"/>
    <property type="match status" value="1"/>
</dbReference>
<feature type="signal peptide" evidence="3">
    <location>
        <begin position="1"/>
        <end position="25"/>
    </location>
</feature>
<dbReference type="InterPro" id="IPR043502">
    <property type="entry name" value="DNA/RNA_pol_sf"/>
</dbReference>
<evidence type="ECO:0000256" key="2">
    <source>
        <dbReference type="ARBA" id="ARBA00012180"/>
    </source>
</evidence>
<organism evidence="5 6">
    <name type="scientific">Coilia grayii</name>
    <name type="common">Gray's grenadier anchovy</name>
    <dbReference type="NCBI Taxonomy" id="363190"/>
    <lineage>
        <taxon>Eukaryota</taxon>
        <taxon>Metazoa</taxon>
        <taxon>Chordata</taxon>
        <taxon>Craniata</taxon>
        <taxon>Vertebrata</taxon>
        <taxon>Euteleostomi</taxon>
        <taxon>Actinopterygii</taxon>
        <taxon>Neopterygii</taxon>
        <taxon>Teleostei</taxon>
        <taxon>Clupei</taxon>
        <taxon>Clupeiformes</taxon>
        <taxon>Clupeoidei</taxon>
        <taxon>Engraulidae</taxon>
        <taxon>Coilinae</taxon>
        <taxon>Coilia</taxon>
    </lineage>
</organism>
<protein>
    <recommendedName>
        <fullName evidence="2">ribonuclease H</fullName>
        <ecNumber evidence="2">3.1.26.4</ecNumber>
    </recommendedName>
</protein>
<dbReference type="Gene3D" id="3.30.70.270">
    <property type="match status" value="2"/>
</dbReference>
<feature type="chain" id="PRO_5044801618" description="ribonuclease H" evidence="3">
    <location>
        <begin position="26"/>
        <end position="204"/>
    </location>
</feature>
<evidence type="ECO:0000313" key="6">
    <source>
        <dbReference type="Proteomes" id="UP001591681"/>
    </source>
</evidence>
<gene>
    <name evidence="5" type="ORF">ACEWY4_016810</name>
</gene>
<evidence type="ECO:0000256" key="1">
    <source>
        <dbReference type="ARBA" id="ARBA00010879"/>
    </source>
</evidence>
<dbReference type="SUPFAM" id="SSF56672">
    <property type="entry name" value="DNA/RNA polymerases"/>
    <property type="match status" value="1"/>
</dbReference>
<dbReference type="InterPro" id="IPR000477">
    <property type="entry name" value="RT_dom"/>
</dbReference>
<dbReference type="InterPro" id="IPR051320">
    <property type="entry name" value="Viral_Replic_Matur_Polypro"/>
</dbReference>
<keyword evidence="6" id="KW-1185">Reference proteome</keyword>
<evidence type="ECO:0000313" key="5">
    <source>
        <dbReference type="EMBL" id="KAL2087982.1"/>
    </source>
</evidence>
<dbReference type="CDD" id="cd01647">
    <property type="entry name" value="RT_LTR"/>
    <property type="match status" value="1"/>
</dbReference>
<proteinExistence type="inferred from homology"/>
<reference evidence="5 6" key="1">
    <citation type="submission" date="2024-09" db="EMBL/GenBank/DDBJ databases">
        <title>A chromosome-level genome assembly of Gray's grenadier anchovy, Coilia grayii.</title>
        <authorList>
            <person name="Fu Z."/>
        </authorList>
    </citation>
    <scope>NUCLEOTIDE SEQUENCE [LARGE SCALE GENOMIC DNA]</scope>
    <source>
        <strain evidence="5">G4</strain>
        <tissue evidence="5">Muscle</tissue>
    </source>
</reference>
<dbReference type="EMBL" id="JBHFQA010000014">
    <property type="protein sequence ID" value="KAL2087982.1"/>
    <property type="molecule type" value="Genomic_DNA"/>
</dbReference>
<feature type="domain" description="Reverse transcriptase" evidence="4">
    <location>
        <begin position="1"/>
        <end position="134"/>
    </location>
</feature>
<keyword evidence="3" id="KW-0732">Signal</keyword>
<dbReference type="PANTHER" id="PTHR33064:SF37">
    <property type="entry name" value="RIBONUCLEASE H"/>
    <property type="match status" value="1"/>
</dbReference>
<comment type="similarity">
    <text evidence="1">Belongs to the beta type-B retroviral polymerase family. HERV class-II K(HML-2) pol subfamily.</text>
</comment>
<dbReference type="Proteomes" id="UP001591681">
    <property type="component" value="Unassembled WGS sequence"/>
</dbReference>
<dbReference type="PANTHER" id="PTHR33064">
    <property type="entry name" value="POL PROTEIN"/>
    <property type="match status" value="1"/>
</dbReference>
<dbReference type="InterPro" id="IPR043128">
    <property type="entry name" value="Rev_trsase/Diguanyl_cyclase"/>
</dbReference>
<name>A0ABD1JLI4_9TELE</name>
<dbReference type="EC" id="3.1.26.4" evidence="2"/>
<evidence type="ECO:0000256" key="3">
    <source>
        <dbReference type="SAM" id="SignalP"/>
    </source>
</evidence>
<dbReference type="AlphaFoldDB" id="A0ABD1JLI4"/>
<dbReference type="Pfam" id="PF00078">
    <property type="entry name" value="RVT_1"/>
    <property type="match status" value="1"/>
</dbReference>
<sequence length="204" mass="23643">MQRPEKSVVALAGVTLFSTLDLTAGYNQIPMAEKDKQKTAFCTPFGLFEFNRMPFGLCNSPSMFQRLMERIFGDERFNSLLLYLDDIVIFSSSFDTHLQRLRMVLGRLEKYNLKLKLDKCHFFQTEVRYLGHVISPLGVATDPEKIRAVAEWKRPRTVRELWSFLGFASYYRRFVAEFAKHAAPLHQLVAMLQDGKKKPSTSQY</sequence>
<evidence type="ECO:0000259" key="4">
    <source>
        <dbReference type="PROSITE" id="PS50878"/>
    </source>
</evidence>
<accession>A0ABD1JLI4</accession>
<comment type="caution">
    <text evidence="5">The sequence shown here is derived from an EMBL/GenBank/DDBJ whole genome shotgun (WGS) entry which is preliminary data.</text>
</comment>
<dbReference type="GO" id="GO:0004523">
    <property type="term" value="F:RNA-DNA hybrid ribonuclease activity"/>
    <property type="evidence" value="ECO:0007669"/>
    <property type="project" value="UniProtKB-EC"/>
</dbReference>